<feature type="region of interest" description="Disordered" evidence="6">
    <location>
        <begin position="1"/>
        <end position="51"/>
    </location>
</feature>
<dbReference type="EMBL" id="GEVM01027850">
    <property type="protein sequence ID" value="JAU78088.1"/>
    <property type="molecule type" value="Transcribed_RNA"/>
</dbReference>
<evidence type="ECO:0000256" key="3">
    <source>
        <dbReference type="ARBA" id="ARBA00022771"/>
    </source>
</evidence>
<gene>
    <name evidence="8" type="ORF">MP_TR25204_c0_g1_i1_g.73123</name>
</gene>
<dbReference type="SUPFAM" id="SSF52768">
    <property type="entry name" value="Arginase/deacetylase"/>
    <property type="match status" value="1"/>
</dbReference>
<evidence type="ECO:0000256" key="1">
    <source>
        <dbReference type="ARBA" id="ARBA00022491"/>
    </source>
</evidence>
<accession>A0A1J3IF67</accession>
<dbReference type="Gene3D" id="3.40.800.20">
    <property type="entry name" value="Histone deacetylase domain"/>
    <property type="match status" value="1"/>
</dbReference>
<evidence type="ECO:0000313" key="8">
    <source>
        <dbReference type="EMBL" id="JAU78088.1"/>
    </source>
</evidence>
<dbReference type="GO" id="GO:0008270">
    <property type="term" value="F:zinc ion binding"/>
    <property type="evidence" value="ECO:0007669"/>
    <property type="project" value="UniProtKB-KW"/>
</dbReference>
<evidence type="ECO:0000256" key="4">
    <source>
        <dbReference type="ARBA" id="ARBA00022833"/>
    </source>
</evidence>
<evidence type="ECO:0000256" key="6">
    <source>
        <dbReference type="SAM" id="MobiDB-lite"/>
    </source>
</evidence>
<dbReference type="GO" id="GO:0006325">
    <property type="term" value="P:chromatin organization"/>
    <property type="evidence" value="ECO:0007669"/>
    <property type="project" value="UniProtKB-KW"/>
</dbReference>
<reference evidence="8" key="1">
    <citation type="submission" date="2016-07" db="EMBL/GenBank/DDBJ databases">
        <title>De novo transcriptome assembly of four accessions of the metal hyperaccumulator plant Noccaea caerulescens.</title>
        <authorList>
            <person name="Blande D."/>
            <person name="Halimaa P."/>
            <person name="Tervahauta A.I."/>
            <person name="Aarts M.G."/>
            <person name="Karenlampi S.O."/>
        </authorList>
    </citation>
    <scope>NUCLEOTIDE SEQUENCE</scope>
</reference>
<evidence type="ECO:0000256" key="5">
    <source>
        <dbReference type="ARBA" id="ARBA00022853"/>
    </source>
</evidence>
<dbReference type="AlphaFoldDB" id="A0A1J3IF67"/>
<feature type="compositionally biased region" description="Polar residues" evidence="6">
    <location>
        <begin position="36"/>
        <end position="45"/>
    </location>
</feature>
<keyword evidence="2" id="KW-0479">Metal-binding</keyword>
<keyword evidence="1" id="KW-0678">Repressor</keyword>
<dbReference type="InterPro" id="IPR001876">
    <property type="entry name" value="Znf_RanBP2"/>
</dbReference>
<feature type="domain" description="RanBP2-type" evidence="7">
    <location>
        <begin position="90"/>
        <end position="109"/>
    </location>
</feature>
<evidence type="ECO:0000256" key="2">
    <source>
        <dbReference type="ARBA" id="ARBA00022723"/>
    </source>
</evidence>
<evidence type="ECO:0000259" key="7">
    <source>
        <dbReference type="PROSITE" id="PS01358"/>
    </source>
</evidence>
<sequence>MVLETLESSREGSKRKHANGGDVAVPCTDEDELSNGDLNSESGVSSKRARASKEMTFEDIYGAEALLNEDDEEDDSDWEPVQTPIEFVKWCCVNCTMANPGDMAHCYICGEHKESGILRHGYFASPFFKDTGLIEVEEKCGGSSSATSSTAVGFDERMLLHSEFEVKAHPHPERPDRLRAIAASLATAGVFPGRCLPIHAWEITKQELHMVRCSCYLISLEMNMELASLFIDY</sequence>
<keyword evidence="3" id="KW-0863">Zinc-finger</keyword>
<keyword evidence="5" id="KW-0156">Chromatin regulator</keyword>
<protein>
    <submittedName>
        <fullName evidence="8">Histone deacetylase 15</fullName>
    </submittedName>
</protein>
<organism evidence="8">
    <name type="scientific">Noccaea caerulescens</name>
    <name type="common">Alpine penny-cress</name>
    <name type="synonym">Thlaspi caerulescens</name>
    <dbReference type="NCBI Taxonomy" id="107243"/>
    <lineage>
        <taxon>Eukaryota</taxon>
        <taxon>Viridiplantae</taxon>
        <taxon>Streptophyta</taxon>
        <taxon>Embryophyta</taxon>
        <taxon>Tracheophyta</taxon>
        <taxon>Spermatophyta</taxon>
        <taxon>Magnoliopsida</taxon>
        <taxon>eudicotyledons</taxon>
        <taxon>Gunneridae</taxon>
        <taxon>Pentapetalae</taxon>
        <taxon>rosids</taxon>
        <taxon>malvids</taxon>
        <taxon>Brassicales</taxon>
        <taxon>Brassicaceae</taxon>
        <taxon>Coluteocarpeae</taxon>
        <taxon>Noccaea</taxon>
    </lineage>
</organism>
<proteinExistence type="predicted"/>
<dbReference type="PROSITE" id="PS01358">
    <property type="entry name" value="ZF_RANBP2_1"/>
    <property type="match status" value="1"/>
</dbReference>
<dbReference type="InterPro" id="IPR037138">
    <property type="entry name" value="His_deacetylse_dom_sf"/>
</dbReference>
<name>A0A1J3IF67_NOCCA</name>
<dbReference type="InterPro" id="IPR023696">
    <property type="entry name" value="Ureohydrolase_dom_sf"/>
</dbReference>
<keyword evidence="4" id="KW-0862">Zinc</keyword>